<dbReference type="CDD" id="cd11533">
    <property type="entry name" value="NTP-PPase_Af0060_like"/>
    <property type="match status" value="1"/>
</dbReference>
<comment type="caution">
    <text evidence="1">The sequence shown here is derived from an EMBL/GenBank/DDBJ whole genome shotgun (WGS) entry which is preliminary data.</text>
</comment>
<reference evidence="2" key="1">
    <citation type="journal article" date="2019" name="Int. J. Syst. Evol. Microbiol.">
        <title>The Global Catalogue of Microorganisms (GCM) 10K type strain sequencing project: providing services to taxonomists for standard genome sequencing and annotation.</title>
        <authorList>
            <consortium name="The Broad Institute Genomics Platform"/>
            <consortium name="The Broad Institute Genome Sequencing Center for Infectious Disease"/>
            <person name="Wu L."/>
            <person name="Ma J."/>
        </authorList>
    </citation>
    <scope>NUCLEOTIDE SEQUENCE [LARGE SCALE GENOMIC DNA]</scope>
    <source>
        <strain evidence="2">KCTC 33842</strain>
    </source>
</reference>
<accession>A0ABW5P5R4</accession>
<organism evidence="1 2">
    <name type="scientific">Deinococcus taklimakanensis</name>
    <dbReference type="NCBI Taxonomy" id="536443"/>
    <lineage>
        <taxon>Bacteria</taxon>
        <taxon>Thermotogati</taxon>
        <taxon>Deinococcota</taxon>
        <taxon>Deinococci</taxon>
        <taxon>Deinococcales</taxon>
        <taxon>Deinococcaceae</taxon>
        <taxon>Deinococcus</taxon>
    </lineage>
</organism>
<sequence length="181" mass="20162">MSATTTAVLAEVRQERQRQHLKWGEQNLDPADWLMVIGEELGEVSRAVIEHRLGHAPDLSAYRTELVQVAAATAQAVESLDRQQRGAQTDAIGAVLTEIHAERTRQDSKWGEQNHPPEIWLMILGEEFGEANQAALEHYFSGFDKQAAERGPRDLGDYRAELVQVAAVAVSMIESLDRQHA</sequence>
<proteinExistence type="predicted"/>
<evidence type="ECO:0000313" key="1">
    <source>
        <dbReference type="EMBL" id="MFD2609784.1"/>
    </source>
</evidence>
<dbReference type="EMBL" id="JBHUMK010000043">
    <property type="protein sequence ID" value="MFD2609784.1"/>
    <property type="molecule type" value="Genomic_DNA"/>
</dbReference>
<name>A0ABW5P5R4_9DEIO</name>
<evidence type="ECO:0000313" key="2">
    <source>
        <dbReference type="Proteomes" id="UP001597475"/>
    </source>
</evidence>
<protein>
    <submittedName>
        <fullName evidence="1">Uncharacterized protein</fullName>
    </submittedName>
</protein>
<dbReference type="InterPro" id="IPR044548">
    <property type="entry name" value="AF0060_NTP-PPase_MazG-like"/>
</dbReference>
<keyword evidence="2" id="KW-1185">Reference proteome</keyword>
<dbReference type="Proteomes" id="UP001597475">
    <property type="component" value="Unassembled WGS sequence"/>
</dbReference>
<gene>
    <name evidence="1" type="ORF">ACFSR9_10105</name>
</gene>